<feature type="region of interest" description="Disordered" evidence="1">
    <location>
        <begin position="376"/>
        <end position="421"/>
    </location>
</feature>
<gene>
    <name evidence="3" type="ORF">DUNSADRAFT_9884</name>
</gene>
<evidence type="ECO:0000256" key="2">
    <source>
        <dbReference type="SAM" id="Phobius"/>
    </source>
</evidence>
<comment type="caution">
    <text evidence="3">The sequence shown here is derived from an EMBL/GenBank/DDBJ whole genome shotgun (WGS) entry which is preliminary data.</text>
</comment>
<evidence type="ECO:0000313" key="3">
    <source>
        <dbReference type="EMBL" id="KAF5842003.1"/>
    </source>
</evidence>
<keyword evidence="2" id="KW-1133">Transmembrane helix</keyword>
<dbReference type="Proteomes" id="UP000815325">
    <property type="component" value="Unassembled WGS sequence"/>
</dbReference>
<proteinExistence type="predicted"/>
<dbReference type="EMBL" id="MU069471">
    <property type="protein sequence ID" value="KAF5842003.1"/>
    <property type="molecule type" value="Genomic_DNA"/>
</dbReference>
<organism evidence="3 4">
    <name type="scientific">Dunaliella salina</name>
    <name type="common">Green alga</name>
    <name type="synonym">Protococcus salinus</name>
    <dbReference type="NCBI Taxonomy" id="3046"/>
    <lineage>
        <taxon>Eukaryota</taxon>
        <taxon>Viridiplantae</taxon>
        <taxon>Chlorophyta</taxon>
        <taxon>core chlorophytes</taxon>
        <taxon>Chlorophyceae</taxon>
        <taxon>CS clade</taxon>
        <taxon>Chlamydomonadales</taxon>
        <taxon>Dunaliellaceae</taxon>
        <taxon>Dunaliella</taxon>
    </lineage>
</organism>
<sequence length="421" mass="48287">MAAPLSTQTYAACICALIIIALAFIFFVRTYLADSMATARIWHVNLRMAMLRASVGSAQTLLTLGTYEDFLNVYRKPMMSSLADLQAIIAMQVNGQFLRRQRVQDETETDSEGNARRKKKYSWHVCLMAHSLADTIAWLEVCRVQWQIMRTNEQANEVMSVMNDIKHQFEAHTPVQGRKEVGQRPDECDEHSHLLQLHTSELLAIGNVMLVTMRNESSHLSMRMPMAIDEFLRIVSIQPPPKGAPLQLEFQWVKSDDHRLQNIMTPLLDQLSEMGSLDDASAPKKRLAIIQVLVCKLIDLLDPGVPWDKGEPFDEDEAPVVPRNERLTPLVRHLAPAQKEWLKQRKYFKFSDPNLSFPGFRADLAHRPQEERDVHPELWVGACPPKEPRRRPPAWSKVNPYPSQRKLSIKRSSRELQVERS</sequence>
<evidence type="ECO:0000256" key="1">
    <source>
        <dbReference type="SAM" id="MobiDB-lite"/>
    </source>
</evidence>
<accession>A0ABQ7H565</accession>
<feature type="compositionally biased region" description="Basic and acidic residues" evidence="1">
    <location>
        <begin position="412"/>
        <end position="421"/>
    </location>
</feature>
<evidence type="ECO:0000313" key="4">
    <source>
        <dbReference type="Proteomes" id="UP000815325"/>
    </source>
</evidence>
<feature type="transmembrane region" description="Helical" evidence="2">
    <location>
        <begin position="6"/>
        <end position="28"/>
    </location>
</feature>
<keyword evidence="2" id="KW-0812">Transmembrane</keyword>
<keyword evidence="4" id="KW-1185">Reference proteome</keyword>
<keyword evidence="2" id="KW-0472">Membrane</keyword>
<name>A0ABQ7H565_DUNSA</name>
<reference evidence="3" key="1">
    <citation type="submission" date="2017-08" db="EMBL/GenBank/DDBJ databases">
        <authorList>
            <person name="Polle J.E."/>
            <person name="Barry K."/>
            <person name="Cushman J."/>
            <person name="Schmutz J."/>
            <person name="Tran D."/>
            <person name="Hathwaick L.T."/>
            <person name="Yim W.C."/>
            <person name="Jenkins J."/>
            <person name="Mckie-Krisberg Z.M."/>
            <person name="Prochnik S."/>
            <person name="Lindquist E."/>
            <person name="Dockter R.B."/>
            <person name="Adam C."/>
            <person name="Molina H."/>
            <person name="Bunkerborg J."/>
            <person name="Jin E."/>
            <person name="Buchheim M."/>
            <person name="Magnuson J."/>
        </authorList>
    </citation>
    <scope>NUCLEOTIDE SEQUENCE</scope>
    <source>
        <strain evidence="3">CCAP 19/18</strain>
    </source>
</reference>
<protein>
    <submittedName>
        <fullName evidence="3">Uncharacterized protein</fullName>
    </submittedName>
</protein>